<keyword evidence="2" id="KW-0812">Transmembrane</keyword>
<comment type="caution">
    <text evidence="4">The sequence shown here is derived from an EMBL/GenBank/DDBJ whole genome shotgun (WGS) entry which is preliminary data.</text>
</comment>
<evidence type="ECO:0000256" key="2">
    <source>
        <dbReference type="SAM" id="Phobius"/>
    </source>
</evidence>
<feature type="transmembrane region" description="Helical" evidence="2">
    <location>
        <begin position="36"/>
        <end position="60"/>
    </location>
</feature>
<proteinExistence type="predicted"/>
<name>A0A5B7DM87_PORTR</name>
<accession>A0A5B7DM87</accession>
<feature type="compositionally biased region" description="Low complexity" evidence="1">
    <location>
        <begin position="176"/>
        <end position="193"/>
    </location>
</feature>
<keyword evidence="3" id="KW-0732">Signal</keyword>
<evidence type="ECO:0000256" key="1">
    <source>
        <dbReference type="SAM" id="MobiDB-lite"/>
    </source>
</evidence>
<sequence>MITLPKPLFLLLPLPLTSSSIFYCSCSFFSTVIRHLIISSVLGIITLISGHLILILFLLVTGSLPLRVFSGDLPCLLDIQLNILGLVHQYSCLSSGKKGQCTVWDIFDFPSRAFSLLVRPFWNLSHSASSSSAVACYRVEKPDPQLNIKDISHTTLTFSSLWDSVSASSACDSSECEADSSSSVTCSPFSSTTASTRSTCWPPPAATPPQGYPSGPQQED</sequence>
<feature type="compositionally biased region" description="Pro residues" evidence="1">
    <location>
        <begin position="201"/>
        <end position="211"/>
    </location>
</feature>
<feature type="signal peptide" evidence="3">
    <location>
        <begin position="1"/>
        <end position="19"/>
    </location>
</feature>
<feature type="chain" id="PRO_5022782786" evidence="3">
    <location>
        <begin position="20"/>
        <end position="220"/>
    </location>
</feature>
<keyword evidence="5" id="KW-1185">Reference proteome</keyword>
<evidence type="ECO:0000256" key="3">
    <source>
        <dbReference type="SAM" id="SignalP"/>
    </source>
</evidence>
<keyword evidence="2" id="KW-1133">Transmembrane helix</keyword>
<feature type="region of interest" description="Disordered" evidence="1">
    <location>
        <begin position="176"/>
        <end position="220"/>
    </location>
</feature>
<protein>
    <submittedName>
        <fullName evidence="4">Uncharacterized protein</fullName>
    </submittedName>
</protein>
<dbReference type="Proteomes" id="UP000324222">
    <property type="component" value="Unassembled WGS sequence"/>
</dbReference>
<evidence type="ECO:0000313" key="5">
    <source>
        <dbReference type="Proteomes" id="UP000324222"/>
    </source>
</evidence>
<evidence type="ECO:0000313" key="4">
    <source>
        <dbReference type="EMBL" id="MPC22682.1"/>
    </source>
</evidence>
<reference evidence="4 5" key="1">
    <citation type="submission" date="2019-05" db="EMBL/GenBank/DDBJ databases">
        <title>Another draft genome of Portunus trituberculatus and its Hox gene families provides insights of decapod evolution.</title>
        <authorList>
            <person name="Jeong J.-H."/>
            <person name="Song I."/>
            <person name="Kim S."/>
            <person name="Choi T."/>
            <person name="Kim D."/>
            <person name="Ryu S."/>
            <person name="Kim W."/>
        </authorList>
    </citation>
    <scope>NUCLEOTIDE SEQUENCE [LARGE SCALE GENOMIC DNA]</scope>
    <source>
        <tissue evidence="4">Muscle</tissue>
    </source>
</reference>
<keyword evidence="2" id="KW-0472">Membrane</keyword>
<dbReference type="AlphaFoldDB" id="A0A5B7DM87"/>
<dbReference type="EMBL" id="VSRR010001114">
    <property type="protein sequence ID" value="MPC22682.1"/>
    <property type="molecule type" value="Genomic_DNA"/>
</dbReference>
<gene>
    <name evidence="4" type="ORF">E2C01_015703</name>
</gene>
<organism evidence="4 5">
    <name type="scientific">Portunus trituberculatus</name>
    <name type="common">Swimming crab</name>
    <name type="synonym">Neptunus trituberculatus</name>
    <dbReference type="NCBI Taxonomy" id="210409"/>
    <lineage>
        <taxon>Eukaryota</taxon>
        <taxon>Metazoa</taxon>
        <taxon>Ecdysozoa</taxon>
        <taxon>Arthropoda</taxon>
        <taxon>Crustacea</taxon>
        <taxon>Multicrustacea</taxon>
        <taxon>Malacostraca</taxon>
        <taxon>Eumalacostraca</taxon>
        <taxon>Eucarida</taxon>
        <taxon>Decapoda</taxon>
        <taxon>Pleocyemata</taxon>
        <taxon>Brachyura</taxon>
        <taxon>Eubrachyura</taxon>
        <taxon>Portunoidea</taxon>
        <taxon>Portunidae</taxon>
        <taxon>Portuninae</taxon>
        <taxon>Portunus</taxon>
    </lineage>
</organism>